<dbReference type="Pfam" id="PF13966">
    <property type="entry name" value="zf-RVT"/>
    <property type="match status" value="1"/>
</dbReference>
<feature type="domain" description="Reverse transcriptase zinc-binding" evidence="2">
    <location>
        <begin position="616"/>
        <end position="711"/>
    </location>
</feature>
<evidence type="ECO:0000259" key="2">
    <source>
        <dbReference type="Pfam" id="PF13966"/>
    </source>
</evidence>
<keyword evidence="4" id="KW-1185">Reference proteome</keyword>
<dbReference type="Pfam" id="PF00078">
    <property type="entry name" value="RVT_1"/>
    <property type="match status" value="1"/>
</dbReference>
<evidence type="ECO:0000313" key="3">
    <source>
        <dbReference type="EMBL" id="KAL0011861.1"/>
    </source>
</evidence>
<reference evidence="3 4" key="1">
    <citation type="submission" date="2024-01" db="EMBL/GenBank/DDBJ databases">
        <title>A telomere-to-telomere, gap-free genome of sweet tea (Lithocarpus litseifolius).</title>
        <authorList>
            <person name="Zhou J."/>
        </authorList>
    </citation>
    <scope>NUCLEOTIDE SEQUENCE [LARGE SCALE GENOMIC DNA]</scope>
    <source>
        <strain evidence="3">Zhou-2022a</strain>
        <tissue evidence="3">Leaf</tissue>
    </source>
</reference>
<evidence type="ECO:0000313" key="4">
    <source>
        <dbReference type="Proteomes" id="UP001459277"/>
    </source>
</evidence>
<sequence length="736" mass="84095">MCSFAEEEIVLSLSKLLAGIACNIIILSRLLLVSKSFPSSSTIFASSGVFYQVGQFPSQALNSVAENYFQDLFTLVNPTDMGSVLDVVDKRFTSEMNDSLLQRYTAEEVRHALFQMHPSKSLGPDGMSPFFFQKFWNIVGDDVMANRLKLVLPNVISEAQSAFVPNRLITDNTTVAYEILHRMRNKRKGKVGQMAVKLDISKAYDWVEWGFLRSIILKLGLDCRWVDMAMETVTKTSYSILINGEPLSPYLYLLCMEGLSSLLRKAEESRALKGVLSSQQGVCISHLLFADDTMLFCQATVEEGQRLLALLGKYEAASGQAINRQKTTLFFSKNTRREVRNDIQQMLGARIMSECEKYLGLPMPNGKSKMGTFKELHVKITKRVLGWKEKLISKAGHEILIKTVAQAIPTYSMSLFKLPKSICDNINSLVARYWWGQNQEERKIHWINWRKLCTSKKKGGMGFRDLHAFNLAMLAKQAWRLIPNNGSLFYRVYKAWYFPNTSFLEAELGHNPSFLWRSLLAARDIIHARSHWTIGDGRSISVTSSSWLPYSPGFLITPSQGMKVADLIDNDSRQWDRGKLSTTFDRRTYESILALPLNNQNSQDKLIWKENKAQRFSVSSAYQVALRLIHPNQAEHSLVQAHGSTWRKIWKLNVPPKVRNFIWRACSGCLPTRENLHKKRVSVEGKCEPYCHQCETICHVLWECPFTRNVWALFKGTLQKCSNETDDFFLLFKMLQ</sequence>
<comment type="caution">
    <text evidence="3">The sequence shown here is derived from an EMBL/GenBank/DDBJ whole genome shotgun (WGS) entry which is preliminary data.</text>
</comment>
<dbReference type="InterPro" id="IPR000477">
    <property type="entry name" value="RT_dom"/>
</dbReference>
<proteinExistence type="predicted"/>
<dbReference type="CDD" id="cd01650">
    <property type="entry name" value="RT_nLTR_like"/>
    <property type="match status" value="1"/>
</dbReference>
<organism evidence="3 4">
    <name type="scientific">Lithocarpus litseifolius</name>
    <dbReference type="NCBI Taxonomy" id="425828"/>
    <lineage>
        <taxon>Eukaryota</taxon>
        <taxon>Viridiplantae</taxon>
        <taxon>Streptophyta</taxon>
        <taxon>Embryophyta</taxon>
        <taxon>Tracheophyta</taxon>
        <taxon>Spermatophyta</taxon>
        <taxon>Magnoliopsida</taxon>
        <taxon>eudicotyledons</taxon>
        <taxon>Gunneridae</taxon>
        <taxon>Pentapetalae</taxon>
        <taxon>rosids</taxon>
        <taxon>fabids</taxon>
        <taxon>Fagales</taxon>
        <taxon>Fagaceae</taxon>
        <taxon>Lithocarpus</taxon>
    </lineage>
</organism>
<dbReference type="Proteomes" id="UP001459277">
    <property type="component" value="Unassembled WGS sequence"/>
</dbReference>
<feature type="domain" description="Reverse transcriptase" evidence="1">
    <location>
        <begin position="143"/>
        <end position="360"/>
    </location>
</feature>
<dbReference type="AlphaFoldDB" id="A0AAW2DN67"/>
<gene>
    <name evidence="3" type="ORF">SO802_006969</name>
</gene>
<accession>A0AAW2DN67</accession>
<dbReference type="InterPro" id="IPR026960">
    <property type="entry name" value="RVT-Znf"/>
</dbReference>
<name>A0AAW2DN67_9ROSI</name>
<dbReference type="PANTHER" id="PTHR33116:SF86">
    <property type="entry name" value="REVERSE TRANSCRIPTASE DOMAIN-CONTAINING PROTEIN"/>
    <property type="match status" value="1"/>
</dbReference>
<dbReference type="EMBL" id="JAZDWU010000002">
    <property type="protein sequence ID" value="KAL0011861.1"/>
    <property type="molecule type" value="Genomic_DNA"/>
</dbReference>
<evidence type="ECO:0008006" key="5">
    <source>
        <dbReference type="Google" id="ProtNLM"/>
    </source>
</evidence>
<dbReference type="PANTHER" id="PTHR33116">
    <property type="entry name" value="REVERSE TRANSCRIPTASE ZINC-BINDING DOMAIN-CONTAINING PROTEIN-RELATED-RELATED"/>
    <property type="match status" value="1"/>
</dbReference>
<protein>
    <recommendedName>
        <fullName evidence="5">Reverse transcriptase domain-containing protein</fullName>
    </recommendedName>
</protein>
<evidence type="ECO:0000259" key="1">
    <source>
        <dbReference type="Pfam" id="PF00078"/>
    </source>
</evidence>